<keyword evidence="2" id="KW-1133">Transmembrane helix</keyword>
<name>A0A4P7VLU9_9BACT</name>
<evidence type="ECO:0000256" key="1">
    <source>
        <dbReference type="SAM" id="MobiDB-lite"/>
    </source>
</evidence>
<feature type="transmembrane region" description="Helical" evidence="2">
    <location>
        <begin position="42"/>
        <end position="60"/>
    </location>
</feature>
<feature type="compositionally biased region" description="Basic residues" evidence="1">
    <location>
        <begin position="306"/>
        <end position="320"/>
    </location>
</feature>
<protein>
    <recommendedName>
        <fullName evidence="5">Mobilization protein</fullName>
    </recommendedName>
</protein>
<dbReference type="Proteomes" id="UP000297031">
    <property type="component" value="Chromosome"/>
</dbReference>
<feature type="region of interest" description="Disordered" evidence="1">
    <location>
        <begin position="286"/>
        <end position="325"/>
    </location>
</feature>
<keyword evidence="4" id="KW-1185">Reference proteome</keyword>
<keyword evidence="2" id="KW-0472">Membrane</keyword>
<gene>
    <name evidence="3" type="ORF">E7746_09265</name>
</gene>
<proteinExistence type="predicted"/>
<sequence>MKNGHLPDHWQIWLWIGIAALILAAVARQYAIDIRGMSGFNANLIFLGVFVVFALLYLAFQEFISRTLGTALVKCFEKLFKWLGFKQREPEKIEPVSIPEEITDAPPAPVPIQQPQSPITPETAPQNGIVKIETPTPKKIVIDYEGRREEAKKRQEDRAYEKEANVILYVGYTMSPFVDKDVVEKIINIVTEFIHTSGVPDFSEDMAIRLPAELTTSDMMHFGWNIAKPFNKYNLHTAHFLKQAFPYTFKDVEVCTIERKLTCNGAQGRIKIDKNVGSFKIPDEKAEVETPTEDVTVKTVSEKQQSKPKKTSKSTKKPKKAMSAMSAMEAAMMDMGIAPYNPGDEIVEEPDRYGYDTGW</sequence>
<dbReference type="KEGG" id="mgod:E7746_09265"/>
<evidence type="ECO:0000256" key="2">
    <source>
        <dbReference type="SAM" id="Phobius"/>
    </source>
</evidence>
<feature type="region of interest" description="Disordered" evidence="1">
    <location>
        <begin position="340"/>
        <end position="359"/>
    </location>
</feature>
<evidence type="ECO:0000313" key="3">
    <source>
        <dbReference type="EMBL" id="QCD36056.1"/>
    </source>
</evidence>
<evidence type="ECO:0008006" key="5">
    <source>
        <dbReference type="Google" id="ProtNLM"/>
    </source>
</evidence>
<feature type="compositionally biased region" description="Basic and acidic residues" evidence="1">
    <location>
        <begin position="349"/>
        <end position="359"/>
    </location>
</feature>
<reference evidence="3 4" key="1">
    <citation type="submission" date="2019-02" db="EMBL/GenBank/DDBJ databases">
        <title>Isolation and identification of novel species under the genus Muribaculum.</title>
        <authorList>
            <person name="Miyake S."/>
            <person name="Ding Y."/>
            <person name="Low A."/>
            <person name="Soh M."/>
            <person name="Seedorf H."/>
        </authorList>
    </citation>
    <scope>NUCLEOTIDE SEQUENCE [LARGE SCALE GENOMIC DNA]</scope>
    <source>
        <strain evidence="3 4">TLL-A4</strain>
    </source>
</reference>
<dbReference type="OrthoDB" id="1003899at2"/>
<organism evidence="3 4">
    <name type="scientific">Muribaculum gordoncarteri</name>
    <dbReference type="NCBI Taxonomy" id="2530390"/>
    <lineage>
        <taxon>Bacteria</taxon>
        <taxon>Pseudomonadati</taxon>
        <taxon>Bacteroidota</taxon>
        <taxon>Bacteroidia</taxon>
        <taxon>Bacteroidales</taxon>
        <taxon>Muribaculaceae</taxon>
        <taxon>Muribaculum</taxon>
    </lineage>
</organism>
<dbReference type="EMBL" id="CP039393">
    <property type="protein sequence ID" value="QCD36056.1"/>
    <property type="molecule type" value="Genomic_DNA"/>
</dbReference>
<dbReference type="AlphaFoldDB" id="A0A4P7VLU9"/>
<dbReference type="RefSeq" id="WP_136410612.1">
    <property type="nucleotide sequence ID" value="NZ_CP039393.1"/>
</dbReference>
<feature type="transmembrane region" description="Helical" evidence="2">
    <location>
        <begin position="12"/>
        <end position="30"/>
    </location>
</feature>
<evidence type="ECO:0000313" key="4">
    <source>
        <dbReference type="Proteomes" id="UP000297031"/>
    </source>
</evidence>
<accession>A0A4P7VLU9</accession>
<keyword evidence="2" id="KW-0812">Transmembrane</keyword>